<keyword evidence="5 7" id="KW-1133">Transmembrane helix</keyword>
<evidence type="ECO:0000313" key="9">
    <source>
        <dbReference type="Proteomes" id="UP001145087"/>
    </source>
</evidence>
<evidence type="ECO:0000256" key="3">
    <source>
        <dbReference type="ARBA" id="ARBA00022475"/>
    </source>
</evidence>
<feature type="transmembrane region" description="Helical" evidence="7">
    <location>
        <begin position="152"/>
        <end position="170"/>
    </location>
</feature>
<comment type="caution">
    <text evidence="8">The sequence shown here is derived from an EMBL/GenBank/DDBJ whole genome shotgun (WGS) entry which is preliminary data.</text>
</comment>
<dbReference type="Pfam" id="PF03773">
    <property type="entry name" value="ArsP_1"/>
    <property type="match status" value="1"/>
</dbReference>
<keyword evidence="3" id="KW-1003">Cell membrane</keyword>
<feature type="transmembrane region" description="Helical" evidence="7">
    <location>
        <begin position="247"/>
        <end position="268"/>
    </location>
</feature>
<evidence type="ECO:0000256" key="5">
    <source>
        <dbReference type="ARBA" id="ARBA00022989"/>
    </source>
</evidence>
<dbReference type="InterPro" id="IPR005524">
    <property type="entry name" value="DUF318"/>
</dbReference>
<feature type="transmembrane region" description="Helical" evidence="7">
    <location>
        <begin position="52"/>
        <end position="73"/>
    </location>
</feature>
<name>A0A9X3F351_9BACT</name>
<comment type="subcellular location">
    <subcellularLocation>
        <location evidence="1">Cell membrane</location>
        <topology evidence="1">Multi-pass membrane protein</topology>
    </subcellularLocation>
</comment>
<keyword evidence="9" id="KW-1185">Reference proteome</keyword>
<dbReference type="PANTHER" id="PTHR42775">
    <property type="entry name" value="PERMEASE RV2963-RELATED"/>
    <property type="match status" value="1"/>
</dbReference>
<proteinExistence type="inferred from homology"/>
<dbReference type="AlphaFoldDB" id="A0A9X3F351"/>
<dbReference type="Proteomes" id="UP001145087">
    <property type="component" value="Unassembled WGS sequence"/>
</dbReference>
<feature type="transmembrane region" description="Helical" evidence="7">
    <location>
        <begin position="310"/>
        <end position="330"/>
    </location>
</feature>
<evidence type="ECO:0000256" key="7">
    <source>
        <dbReference type="SAM" id="Phobius"/>
    </source>
</evidence>
<reference evidence="8" key="1">
    <citation type="submission" date="2022-11" db="EMBL/GenBank/DDBJ databases">
        <title>Marilongibacter aestuarii gen. nov., sp. nov., isolated from tidal flat sediment.</title>
        <authorList>
            <person name="Jiayan W."/>
        </authorList>
    </citation>
    <scope>NUCLEOTIDE SEQUENCE</scope>
    <source>
        <strain evidence="8">Z1-6</strain>
    </source>
</reference>
<sequence length="332" mass="37091">MGKISTNKDWVYKTIIYFTLALLLTDFVYKTYFGITYHTREKCILYATLPRWLFLGYEFTVDLFMTVIIGIFVGTLLQKNFTKYKRLYPRNQITAFLYASVIPVCSCSAIPMMGAMQGQLRLRSIITFVVAAPLLNPFIVALSFTVLGTEYAIIRMVSSLILALSTGYFAELISPKATISDPEKLLSCTSNSTCAVPGKSIYAETFRIFKQLVPYLLIAGAFSLVFEIFQPSVILEKLQLKEGPLSFALFILIGMPIYFCNGADILFLQPLVNYGGLSMGTSIAFSLTSTAICISSFIMLLKYLGKKLTIHISLFIMAVIFIMSQIIGILNI</sequence>
<feature type="transmembrane region" description="Helical" evidence="7">
    <location>
        <begin position="93"/>
        <end position="113"/>
    </location>
</feature>
<evidence type="ECO:0000256" key="4">
    <source>
        <dbReference type="ARBA" id="ARBA00022692"/>
    </source>
</evidence>
<organism evidence="8 9">
    <name type="scientific">Draconibacterium aestuarii</name>
    <dbReference type="NCBI Taxonomy" id="2998507"/>
    <lineage>
        <taxon>Bacteria</taxon>
        <taxon>Pseudomonadati</taxon>
        <taxon>Bacteroidota</taxon>
        <taxon>Bacteroidia</taxon>
        <taxon>Marinilabiliales</taxon>
        <taxon>Prolixibacteraceae</taxon>
        <taxon>Draconibacterium</taxon>
    </lineage>
</organism>
<dbReference type="EMBL" id="JAPOHD010000010">
    <property type="protein sequence ID" value="MCY1719706.1"/>
    <property type="molecule type" value="Genomic_DNA"/>
</dbReference>
<accession>A0A9X3F351</accession>
<evidence type="ECO:0000256" key="1">
    <source>
        <dbReference type="ARBA" id="ARBA00004651"/>
    </source>
</evidence>
<feature type="transmembrane region" description="Helical" evidence="7">
    <location>
        <begin position="125"/>
        <end position="146"/>
    </location>
</feature>
<evidence type="ECO:0000256" key="6">
    <source>
        <dbReference type="ARBA" id="ARBA00023136"/>
    </source>
</evidence>
<keyword evidence="4 7" id="KW-0812">Transmembrane</keyword>
<comment type="similarity">
    <text evidence="2">Belongs to the UPF0718 family.</text>
</comment>
<keyword evidence="6 7" id="KW-0472">Membrane</keyword>
<feature type="transmembrane region" description="Helical" evidence="7">
    <location>
        <begin position="280"/>
        <end position="304"/>
    </location>
</feature>
<dbReference type="GO" id="GO:0005886">
    <property type="term" value="C:plasma membrane"/>
    <property type="evidence" value="ECO:0007669"/>
    <property type="project" value="UniProtKB-SubCell"/>
</dbReference>
<dbReference type="InterPro" id="IPR053166">
    <property type="entry name" value="UPF0718_permease"/>
</dbReference>
<protein>
    <submittedName>
        <fullName evidence="8">Permease</fullName>
    </submittedName>
</protein>
<dbReference type="PANTHER" id="PTHR42775:SF1">
    <property type="entry name" value="PERMEASE RV2963-RELATED"/>
    <property type="match status" value="1"/>
</dbReference>
<dbReference type="RefSeq" id="WP_343332043.1">
    <property type="nucleotide sequence ID" value="NZ_JAPOHD010000010.1"/>
</dbReference>
<feature type="transmembrane region" description="Helical" evidence="7">
    <location>
        <begin position="15"/>
        <end position="32"/>
    </location>
</feature>
<evidence type="ECO:0000313" key="8">
    <source>
        <dbReference type="EMBL" id="MCY1719706.1"/>
    </source>
</evidence>
<gene>
    <name evidence="8" type="ORF">OU798_05095</name>
</gene>
<feature type="transmembrane region" description="Helical" evidence="7">
    <location>
        <begin position="212"/>
        <end position="235"/>
    </location>
</feature>
<evidence type="ECO:0000256" key="2">
    <source>
        <dbReference type="ARBA" id="ARBA00006386"/>
    </source>
</evidence>